<keyword evidence="9" id="KW-0472">Membrane</keyword>
<dbReference type="Proteomes" id="UP000622797">
    <property type="component" value="Unassembled WGS sequence"/>
</dbReference>
<evidence type="ECO:0000256" key="4">
    <source>
        <dbReference type="ARBA" id="ARBA00022723"/>
    </source>
</evidence>
<keyword evidence="11" id="KW-1185">Reference proteome</keyword>
<reference evidence="10" key="1">
    <citation type="journal article" date="2020" name="BMC Genomics">
        <title>Correction to: Identification and distribution of gene clusters required for synthesis of sphingolipid metabolism inhibitors in diverse species of the filamentous fungus Fusarium.</title>
        <authorList>
            <person name="Kim H.S."/>
            <person name="Lohmar J.M."/>
            <person name="Busman M."/>
            <person name="Brown D.W."/>
            <person name="Naumann T.A."/>
            <person name="Divon H.H."/>
            <person name="Lysoe E."/>
            <person name="Uhlig S."/>
            <person name="Proctor R.H."/>
        </authorList>
    </citation>
    <scope>NUCLEOTIDE SEQUENCE</scope>
    <source>
        <strain evidence="10">NRRL 20472</strain>
    </source>
</reference>
<comment type="similarity">
    <text evidence="2 8">Belongs to the cytochrome P450 family.</text>
</comment>
<evidence type="ECO:0000256" key="1">
    <source>
        <dbReference type="ARBA" id="ARBA00001971"/>
    </source>
</evidence>
<evidence type="ECO:0000313" key="10">
    <source>
        <dbReference type="EMBL" id="KAF4962986.1"/>
    </source>
</evidence>
<dbReference type="GO" id="GO:0016705">
    <property type="term" value="F:oxidoreductase activity, acting on paired donors, with incorporation or reduction of molecular oxygen"/>
    <property type="evidence" value="ECO:0007669"/>
    <property type="project" value="InterPro"/>
</dbReference>
<keyword evidence="5 7" id="KW-0408">Iron</keyword>
<evidence type="ECO:0000256" key="5">
    <source>
        <dbReference type="ARBA" id="ARBA00023004"/>
    </source>
</evidence>
<dbReference type="GO" id="GO:0004497">
    <property type="term" value="F:monooxygenase activity"/>
    <property type="evidence" value="ECO:0007669"/>
    <property type="project" value="UniProtKB-KW"/>
</dbReference>
<feature type="binding site" description="axial binding residue" evidence="7">
    <location>
        <position position="472"/>
    </location>
    <ligand>
        <name>heme</name>
        <dbReference type="ChEBI" id="CHEBI:30413"/>
    </ligand>
    <ligandPart>
        <name>Fe</name>
        <dbReference type="ChEBI" id="CHEBI:18248"/>
    </ligandPart>
</feature>
<dbReference type="InterPro" id="IPR002403">
    <property type="entry name" value="Cyt_P450_E_grp-IV"/>
</dbReference>
<reference evidence="10" key="2">
    <citation type="submission" date="2020-05" db="EMBL/GenBank/DDBJ databases">
        <authorList>
            <person name="Kim H.-S."/>
            <person name="Proctor R.H."/>
            <person name="Brown D.W."/>
        </authorList>
    </citation>
    <scope>NUCLEOTIDE SEQUENCE</scope>
    <source>
        <strain evidence="10">NRRL 20472</strain>
    </source>
</reference>
<dbReference type="GO" id="GO:0020037">
    <property type="term" value="F:heme binding"/>
    <property type="evidence" value="ECO:0007669"/>
    <property type="project" value="InterPro"/>
</dbReference>
<evidence type="ECO:0000256" key="9">
    <source>
        <dbReference type="SAM" id="Phobius"/>
    </source>
</evidence>
<dbReference type="PRINTS" id="PR00465">
    <property type="entry name" value="EP450IV"/>
</dbReference>
<evidence type="ECO:0000256" key="7">
    <source>
        <dbReference type="PIRSR" id="PIRSR602403-1"/>
    </source>
</evidence>
<evidence type="ECO:0000256" key="2">
    <source>
        <dbReference type="ARBA" id="ARBA00010617"/>
    </source>
</evidence>
<dbReference type="OrthoDB" id="3934656at2759"/>
<dbReference type="PANTHER" id="PTHR24305:SF232">
    <property type="entry name" value="P450, PUTATIVE (EUROFUNG)-RELATED"/>
    <property type="match status" value="1"/>
</dbReference>
<dbReference type="GO" id="GO:0005506">
    <property type="term" value="F:iron ion binding"/>
    <property type="evidence" value="ECO:0007669"/>
    <property type="project" value="InterPro"/>
</dbReference>
<dbReference type="PROSITE" id="PS00086">
    <property type="entry name" value="CYTOCHROME_P450"/>
    <property type="match status" value="1"/>
</dbReference>
<accession>A0A8H4X6P3</accession>
<keyword evidence="9" id="KW-0812">Transmembrane</keyword>
<feature type="transmembrane region" description="Helical" evidence="9">
    <location>
        <begin position="20"/>
        <end position="46"/>
    </location>
</feature>
<evidence type="ECO:0000256" key="6">
    <source>
        <dbReference type="ARBA" id="ARBA00023033"/>
    </source>
</evidence>
<dbReference type="AlphaFoldDB" id="A0A8H4X6P3"/>
<name>A0A8H4X6P3_9HYPO</name>
<comment type="cofactor">
    <cofactor evidence="1 7">
        <name>heme</name>
        <dbReference type="ChEBI" id="CHEBI:30413"/>
    </cofactor>
</comment>
<keyword evidence="9" id="KW-1133">Transmembrane helix</keyword>
<dbReference type="CDD" id="cd11060">
    <property type="entry name" value="CYP57A1-like"/>
    <property type="match status" value="1"/>
</dbReference>
<dbReference type="SUPFAM" id="SSF48264">
    <property type="entry name" value="Cytochrome P450"/>
    <property type="match status" value="1"/>
</dbReference>
<dbReference type="InterPro" id="IPR050121">
    <property type="entry name" value="Cytochrome_P450_monoxygenase"/>
</dbReference>
<dbReference type="InterPro" id="IPR001128">
    <property type="entry name" value="Cyt_P450"/>
</dbReference>
<dbReference type="Gene3D" id="1.10.630.10">
    <property type="entry name" value="Cytochrome P450"/>
    <property type="match status" value="1"/>
</dbReference>
<keyword evidence="6 8" id="KW-0503">Monooxygenase</keyword>
<evidence type="ECO:0008006" key="12">
    <source>
        <dbReference type="Google" id="ProtNLM"/>
    </source>
</evidence>
<dbReference type="InterPro" id="IPR017972">
    <property type="entry name" value="Cyt_P450_CS"/>
</dbReference>
<dbReference type="InterPro" id="IPR036396">
    <property type="entry name" value="Cyt_P450_sf"/>
</dbReference>
<gene>
    <name evidence="10" type="ORF">FSARC_8963</name>
</gene>
<dbReference type="PANTHER" id="PTHR24305">
    <property type="entry name" value="CYTOCHROME P450"/>
    <property type="match status" value="1"/>
</dbReference>
<evidence type="ECO:0000256" key="8">
    <source>
        <dbReference type="RuleBase" id="RU000461"/>
    </source>
</evidence>
<protein>
    <recommendedName>
        <fullName evidence="12">Cytochrome P450 monooxygenase</fullName>
    </recommendedName>
</protein>
<evidence type="ECO:0000256" key="3">
    <source>
        <dbReference type="ARBA" id="ARBA00022617"/>
    </source>
</evidence>
<proteinExistence type="inferred from homology"/>
<sequence>MAANHPLYFHGSVLESARDLLNVVLSLHLLFFCSSIIVMTLILWTITSYFTSPLRKYPGPFLAISTGDSHLILKKLHKKYGSIVRIGPNLIDVDIPEITKDIFAFKTGWQKTEFYHGSSALVNGEIVYNVFSQTDLALHKKERQPISKFYSNASIERLEPLMNSTIKKLCKQLEKRFIEGDHANKDCDLGRWILYYAWDVVGITTFSRLMGYLENGCDFDGTLLIAEKAIDYFAKIGTMPWLDYVFDKNPICRIGPPGFSTVTNIAIKRLEDRYQGQDGDYHDPKQPDFLDHFIEVKKANYDQTSDTQIVSWLMVNMIAGSDTTAIAIRNVLYFALKHQKVWKRLTKEILGAHFPDRTPPSYKEVKALPYADAVVRESLRILPGVSMSMERYVPKKGFSLPNGDFLPGGTIVGMSPYILGQNKSVYGDDPDKFCPERWLRDEEKRETDEHFEKRLLKMNQADLSFGSGNHACLGKFMGLYQVYKVLATLITLYEIELVDPQKEWKVTNSWFARQEGLEMWSVRLEGATGGRDLATSRDLMGFIYKRNRGLQYILICRNMSDGTEGRSEAAQRDPTQGTHTTPITPVLVVKLDEDLVTTSRLLKKEMVSHDNHGKFEQLAIYLEGSLDIGDNGTSSRH</sequence>
<keyword evidence="8" id="KW-0560">Oxidoreductase</keyword>
<dbReference type="Pfam" id="PF00067">
    <property type="entry name" value="p450"/>
    <property type="match status" value="1"/>
</dbReference>
<comment type="caution">
    <text evidence="10">The sequence shown here is derived from an EMBL/GenBank/DDBJ whole genome shotgun (WGS) entry which is preliminary data.</text>
</comment>
<organism evidence="10 11">
    <name type="scientific">Fusarium sarcochroum</name>
    <dbReference type="NCBI Taxonomy" id="1208366"/>
    <lineage>
        <taxon>Eukaryota</taxon>
        <taxon>Fungi</taxon>
        <taxon>Dikarya</taxon>
        <taxon>Ascomycota</taxon>
        <taxon>Pezizomycotina</taxon>
        <taxon>Sordariomycetes</taxon>
        <taxon>Hypocreomycetidae</taxon>
        <taxon>Hypocreales</taxon>
        <taxon>Nectriaceae</taxon>
        <taxon>Fusarium</taxon>
        <taxon>Fusarium lateritium species complex</taxon>
    </lineage>
</organism>
<keyword evidence="3 7" id="KW-0349">Heme</keyword>
<dbReference type="EMBL" id="JABEXW010000506">
    <property type="protein sequence ID" value="KAF4962986.1"/>
    <property type="molecule type" value="Genomic_DNA"/>
</dbReference>
<evidence type="ECO:0000313" key="11">
    <source>
        <dbReference type="Proteomes" id="UP000622797"/>
    </source>
</evidence>
<keyword evidence="4 7" id="KW-0479">Metal-binding</keyword>
<dbReference type="PRINTS" id="PR00385">
    <property type="entry name" value="P450"/>
</dbReference>